<dbReference type="KEGG" id="sfu:Sfum_0527"/>
<organism evidence="2 3">
    <name type="scientific">Syntrophobacter fumaroxidans (strain DSM 10017 / MPOB)</name>
    <dbReference type="NCBI Taxonomy" id="335543"/>
    <lineage>
        <taxon>Bacteria</taxon>
        <taxon>Pseudomonadati</taxon>
        <taxon>Thermodesulfobacteriota</taxon>
        <taxon>Syntrophobacteria</taxon>
        <taxon>Syntrophobacterales</taxon>
        <taxon>Syntrophobacteraceae</taxon>
        <taxon>Syntrophobacter</taxon>
    </lineage>
</organism>
<dbReference type="EMBL" id="CP000478">
    <property type="protein sequence ID" value="ABK16226.1"/>
    <property type="molecule type" value="Genomic_DNA"/>
</dbReference>
<dbReference type="STRING" id="335543.Sfum_0527"/>
<dbReference type="PANTHER" id="PTHR43236">
    <property type="entry name" value="ANTITOXIN HIGA1"/>
    <property type="match status" value="1"/>
</dbReference>
<dbReference type="InterPro" id="IPR052345">
    <property type="entry name" value="Rad_response_metalloprotease"/>
</dbReference>
<name>A0LFM4_SYNFM</name>
<dbReference type="Proteomes" id="UP000001784">
    <property type="component" value="Chromosome"/>
</dbReference>
<protein>
    <recommendedName>
        <fullName evidence="1">IrrE N-terminal-like domain-containing protein</fullName>
    </recommendedName>
</protein>
<dbReference type="eggNOG" id="COG2856">
    <property type="taxonomic scope" value="Bacteria"/>
</dbReference>
<dbReference type="AlphaFoldDB" id="A0LFM4"/>
<reference evidence="2 3" key="1">
    <citation type="submission" date="2006-10" db="EMBL/GenBank/DDBJ databases">
        <title>Complete sequence of Syntrophobacter fumaroxidans MPOB.</title>
        <authorList>
            <consortium name="US DOE Joint Genome Institute"/>
            <person name="Copeland A."/>
            <person name="Lucas S."/>
            <person name="Lapidus A."/>
            <person name="Barry K."/>
            <person name="Detter J.C."/>
            <person name="Glavina del Rio T."/>
            <person name="Hammon N."/>
            <person name="Israni S."/>
            <person name="Pitluck S."/>
            <person name="Goltsman E.G."/>
            <person name="Martinez M."/>
            <person name="Schmutz J."/>
            <person name="Larimer F."/>
            <person name="Land M."/>
            <person name="Hauser L."/>
            <person name="Kyrpides N."/>
            <person name="Kim E."/>
            <person name="Boone D.R."/>
            <person name="Brockman F."/>
            <person name="Culley D."/>
            <person name="Ferry J."/>
            <person name="Gunsalus R."/>
            <person name="McInerney M.J."/>
            <person name="Morrison M."/>
            <person name="Plugge C."/>
            <person name="Rohlin L."/>
            <person name="Scholten J."/>
            <person name="Sieber J."/>
            <person name="Stams A.J.M."/>
            <person name="Worm P."/>
            <person name="Henstra A.M."/>
            <person name="Richardson P."/>
        </authorList>
    </citation>
    <scope>NUCLEOTIDE SEQUENCE [LARGE SCALE GENOMIC DNA]</scope>
    <source>
        <strain evidence="3">DSM 10017 / MPOB</strain>
    </source>
</reference>
<evidence type="ECO:0000313" key="3">
    <source>
        <dbReference type="Proteomes" id="UP000001784"/>
    </source>
</evidence>
<gene>
    <name evidence="2" type="ordered locus">Sfum_0527</name>
</gene>
<evidence type="ECO:0000313" key="2">
    <source>
        <dbReference type="EMBL" id="ABK16226.1"/>
    </source>
</evidence>
<sequence>MQGREVTEARFLQRCNQYAWLEEAVGVTRLARFPSLEVDPERVNLSDATRLADEVRRQFDLGNRPAAVLEKTLEDVYGVKIWYDKLEEGSAASVWGKFGPAILMNSREAPWRRNYNFAHEVFHLITWNSLPPGLLSEQSDLRSKVESIANAFASQLLLPADPVRMVFYARVTESKIAYSDLVDLARSFDVSTEALLYRLLNLNCFPRAAVTKMLRDPAFRELDRCSMSECWHSPPEIPERFVRLAFLAHQKGKLSRSKFASLLGASIADLNDVLRKYGFGDEKDNAGKTKVRVA</sequence>
<evidence type="ECO:0000259" key="1">
    <source>
        <dbReference type="Pfam" id="PF06114"/>
    </source>
</evidence>
<dbReference type="PANTHER" id="PTHR43236:SF1">
    <property type="entry name" value="BLL7220 PROTEIN"/>
    <property type="match status" value="1"/>
</dbReference>
<dbReference type="Pfam" id="PF06114">
    <property type="entry name" value="Peptidase_M78"/>
    <property type="match status" value="1"/>
</dbReference>
<dbReference type="InParanoid" id="A0LFM4"/>
<dbReference type="Gene3D" id="1.10.10.2910">
    <property type="match status" value="1"/>
</dbReference>
<accession>A0LFM4</accession>
<feature type="domain" description="IrrE N-terminal-like" evidence="1">
    <location>
        <begin position="78"/>
        <end position="199"/>
    </location>
</feature>
<dbReference type="InterPro" id="IPR010359">
    <property type="entry name" value="IrrE_HExxH"/>
</dbReference>
<keyword evidence="3" id="KW-1185">Reference proteome</keyword>
<proteinExistence type="predicted"/>
<dbReference type="HOGENOM" id="CLU_946383_0_0_7"/>